<name>A0A2P2BTU9_9FIRM</name>
<dbReference type="InterPro" id="IPR029787">
    <property type="entry name" value="Nucleotide_cyclase"/>
</dbReference>
<dbReference type="NCBIfam" id="TIGR00254">
    <property type="entry name" value="GGDEF"/>
    <property type="match status" value="1"/>
</dbReference>
<dbReference type="InterPro" id="IPR006674">
    <property type="entry name" value="HD_domain"/>
</dbReference>
<evidence type="ECO:0000256" key="1">
    <source>
        <dbReference type="SAM" id="Phobius"/>
    </source>
</evidence>
<feature type="domain" description="HD" evidence="3">
    <location>
        <begin position="389"/>
        <end position="511"/>
    </location>
</feature>
<keyword evidence="1" id="KW-0472">Membrane</keyword>
<dbReference type="KEGG" id="rhom:FRIFI_2264"/>
<feature type="transmembrane region" description="Helical" evidence="1">
    <location>
        <begin position="160"/>
        <end position="177"/>
    </location>
</feature>
<feature type="transmembrane region" description="Helical" evidence="1">
    <location>
        <begin position="128"/>
        <end position="148"/>
    </location>
</feature>
<dbReference type="PANTHER" id="PTHR43155">
    <property type="entry name" value="CYCLIC DI-GMP PHOSPHODIESTERASE PA4108-RELATED"/>
    <property type="match status" value="1"/>
</dbReference>
<evidence type="ECO:0000313" key="5">
    <source>
        <dbReference type="EMBL" id="CEI73791.1"/>
    </source>
</evidence>
<dbReference type="Gene3D" id="3.30.70.270">
    <property type="match status" value="1"/>
</dbReference>
<protein>
    <submittedName>
        <fullName evidence="5">Ggdef/hd domain protein</fullName>
    </submittedName>
</protein>
<dbReference type="PROSITE" id="PS51832">
    <property type="entry name" value="HD_GYP"/>
    <property type="match status" value="1"/>
</dbReference>
<dbReference type="EMBL" id="LN650648">
    <property type="protein sequence ID" value="CEI73791.1"/>
    <property type="molecule type" value="Genomic_DNA"/>
</dbReference>
<dbReference type="AlphaFoldDB" id="A0A2P2BTU9"/>
<dbReference type="InterPro" id="IPR037522">
    <property type="entry name" value="HD_GYP_dom"/>
</dbReference>
<dbReference type="SUPFAM" id="SSF55073">
    <property type="entry name" value="Nucleotide cyclase"/>
    <property type="match status" value="1"/>
</dbReference>
<feature type="domain" description="GGDEF" evidence="2">
    <location>
        <begin position="221"/>
        <end position="356"/>
    </location>
</feature>
<dbReference type="PANTHER" id="PTHR43155:SF2">
    <property type="entry name" value="CYCLIC DI-GMP PHOSPHODIESTERASE PA4108"/>
    <property type="match status" value="1"/>
</dbReference>
<gene>
    <name evidence="5" type="ORF">FRIFI_2264</name>
</gene>
<feature type="transmembrane region" description="Helical" evidence="1">
    <location>
        <begin position="79"/>
        <end position="98"/>
    </location>
</feature>
<feature type="transmembrane region" description="Helical" evidence="1">
    <location>
        <begin position="12"/>
        <end position="32"/>
    </location>
</feature>
<dbReference type="InterPro" id="IPR043128">
    <property type="entry name" value="Rev_trsase/Diguanyl_cyclase"/>
</dbReference>
<dbReference type="InterPro" id="IPR000160">
    <property type="entry name" value="GGDEF_dom"/>
</dbReference>
<keyword evidence="1" id="KW-1133">Transmembrane helix</keyword>
<dbReference type="PROSITE" id="PS50887">
    <property type="entry name" value="GGDEF"/>
    <property type="match status" value="1"/>
</dbReference>
<sequence>MQNFDKKRNKKVFEIIVILKVIYVISSLLAIASFVTFEEQAKDAITITISISIILTILMGYFLWISIYTKNRIDKSPKFLDYLETSILIGMFIIVVFFTGKAESGYKLLSIFIVIISSIQFGKNYGVASSIIQIVAILAISIMFTSGNEEMLRLYFERDLVLSAALFVIAIILGMYVDTEREHSKELRELANKDELTGLYNHRYFQEYLNNTLIEADKNDKEVSLLFMDIDYFKNYNDVNGHQAGDLLLEKIGKILNENMRENDIVARYGGEEFAAVLPDTTEEDAIKIGENIRNAIQQTEFEGQENQPNKNITISIGVSSYPNSAINKHQLINTADDALYRAKSFNKNRVESYHSILYDLCREINIPEETIKSLKTFINMINIKDRYTYGHTERVVIYCKWFAQSIGLSEHDQAQIQIAAYLHDIGKLEIPEEVLNKKGRLTDEEFNMLRNHTQAGVDLIHHIVPLKDFRSIIRHHHERYDGKGYPDKLQKEEIPYLARMITIADSFDAMTSNRPYNTRKSHEEGIQELRANAGTQFDPYLVEKFIEMLEKYKDNF</sequence>
<organism evidence="5 6">
    <name type="scientific">Romboutsia hominis</name>
    <dbReference type="NCBI Taxonomy" id="1507512"/>
    <lineage>
        <taxon>Bacteria</taxon>
        <taxon>Bacillati</taxon>
        <taxon>Bacillota</taxon>
        <taxon>Clostridia</taxon>
        <taxon>Peptostreptococcales</taxon>
        <taxon>Peptostreptococcaceae</taxon>
        <taxon>Romboutsia</taxon>
    </lineage>
</organism>
<evidence type="ECO:0000259" key="4">
    <source>
        <dbReference type="PROSITE" id="PS51832"/>
    </source>
</evidence>
<dbReference type="SMART" id="SM00471">
    <property type="entry name" value="HDc"/>
    <property type="match status" value="1"/>
</dbReference>
<dbReference type="InterPro" id="IPR003607">
    <property type="entry name" value="HD/PDEase_dom"/>
</dbReference>
<dbReference type="CDD" id="cd01949">
    <property type="entry name" value="GGDEF"/>
    <property type="match status" value="1"/>
</dbReference>
<dbReference type="SMART" id="SM00267">
    <property type="entry name" value="GGDEF"/>
    <property type="match status" value="1"/>
</dbReference>
<keyword evidence="1" id="KW-0812">Transmembrane</keyword>
<accession>A0A2P2BTU9</accession>
<dbReference type="Proteomes" id="UP000245695">
    <property type="component" value="Chromosome 1"/>
</dbReference>
<keyword evidence="6" id="KW-1185">Reference proteome</keyword>
<evidence type="ECO:0000313" key="6">
    <source>
        <dbReference type="Proteomes" id="UP000245695"/>
    </source>
</evidence>
<evidence type="ECO:0000259" key="2">
    <source>
        <dbReference type="PROSITE" id="PS50887"/>
    </source>
</evidence>
<dbReference type="SUPFAM" id="SSF109604">
    <property type="entry name" value="HD-domain/PDEase-like"/>
    <property type="match status" value="1"/>
</dbReference>
<feature type="domain" description="HD-GYP" evidence="4">
    <location>
        <begin position="367"/>
        <end position="557"/>
    </location>
</feature>
<dbReference type="FunFam" id="3.30.70.270:FF:000001">
    <property type="entry name" value="Diguanylate cyclase domain protein"/>
    <property type="match status" value="1"/>
</dbReference>
<evidence type="ECO:0000259" key="3">
    <source>
        <dbReference type="PROSITE" id="PS51831"/>
    </source>
</evidence>
<dbReference type="PROSITE" id="PS51831">
    <property type="entry name" value="HD"/>
    <property type="match status" value="1"/>
</dbReference>
<feature type="transmembrane region" description="Helical" evidence="1">
    <location>
        <begin position="44"/>
        <end position="67"/>
    </location>
</feature>
<dbReference type="RefSeq" id="WP_092924190.1">
    <property type="nucleotide sequence ID" value="NZ_FJTZ01000012.1"/>
</dbReference>
<proteinExistence type="predicted"/>
<reference evidence="5 6" key="1">
    <citation type="submission" date="2014-09" db="EMBL/GenBank/DDBJ databases">
        <authorList>
            <person name="Hornung B.V."/>
        </authorList>
    </citation>
    <scope>NUCLEOTIDE SEQUENCE [LARGE SCALE GENOMIC DNA]</scope>
    <source>
        <strain evidence="5 6">FRIFI</strain>
    </source>
</reference>
<dbReference type="Pfam" id="PF00990">
    <property type="entry name" value="GGDEF"/>
    <property type="match status" value="1"/>
</dbReference>
<dbReference type="Pfam" id="PF13487">
    <property type="entry name" value="HD_5"/>
    <property type="match status" value="1"/>
</dbReference>
<dbReference type="CDD" id="cd00077">
    <property type="entry name" value="HDc"/>
    <property type="match status" value="1"/>
</dbReference>
<dbReference type="Gene3D" id="1.10.3210.10">
    <property type="entry name" value="Hypothetical protein af1432"/>
    <property type="match status" value="1"/>
</dbReference>